<name>A0A160HVV1_BIFAN</name>
<evidence type="ECO:0000313" key="9">
    <source>
        <dbReference type="EMBL" id="ANC51284.1"/>
    </source>
</evidence>
<dbReference type="EMBL" id="KU714506">
    <property type="protein sequence ID" value="ANC51278.1"/>
    <property type="molecule type" value="Genomic_DNA"/>
</dbReference>
<evidence type="ECO:0000313" key="4">
    <source>
        <dbReference type="EMBL" id="ANC51278.1"/>
    </source>
</evidence>
<dbReference type="EMBL" id="KU714510">
    <property type="protein sequence ID" value="ANC51282.1"/>
    <property type="molecule type" value="Genomic_DNA"/>
</dbReference>
<proteinExistence type="predicted"/>
<reference evidence="1" key="1">
    <citation type="submission" date="2016-02" db="EMBL/GenBank/DDBJ databases">
        <title>Evaluation of differences among Bifidobacterium animalis subsp. lactis strains isolated from various environments.</title>
        <authorList>
            <person name="Bunesova V."/>
            <person name="Killer J."/>
            <person name="Rada V."/>
            <person name="Vlkova E."/>
        </authorList>
    </citation>
    <scope>NUCLEOTIDE SEQUENCE</scope>
    <source>
        <strain evidence="2">BB-12</strain>
        <strain evidence="4">Danone</strain>
        <strain evidence="1">DSM 10140</strain>
        <strain evidence="8">Muf1</strain>
        <strain evidence="3">Nestle</strain>
        <strain evidence="9">S7</strain>
        <strain evidence="5">ZDK1</strain>
        <strain evidence="6">ZDK4</strain>
        <strain evidence="7">ZDK7</strain>
    </source>
</reference>
<protein>
    <submittedName>
        <fullName evidence="1">DNA-directed RNA polymerase B subunit</fullName>
    </submittedName>
</protein>
<feature type="non-terminal residue" evidence="1">
    <location>
        <position position="1"/>
    </location>
</feature>
<evidence type="ECO:0000313" key="8">
    <source>
        <dbReference type="EMBL" id="ANC51282.1"/>
    </source>
</evidence>
<evidence type="ECO:0000313" key="6">
    <source>
        <dbReference type="EMBL" id="ANC51280.1"/>
    </source>
</evidence>
<dbReference type="EMBL" id="KU714504">
    <property type="protein sequence ID" value="ANC51276.1"/>
    <property type="molecule type" value="Genomic_DNA"/>
</dbReference>
<dbReference type="EMBL" id="KU714503">
    <property type="protein sequence ID" value="ANC51275.1"/>
    <property type="molecule type" value="Genomic_DNA"/>
</dbReference>
<feature type="non-terminal residue" evidence="1">
    <location>
        <position position="315"/>
    </location>
</feature>
<accession>A0A160HVV1</accession>
<dbReference type="AlphaFoldDB" id="A0A160HVV1"/>
<evidence type="ECO:0000313" key="7">
    <source>
        <dbReference type="EMBL" id="ANC51281.1"/>
    </source>
</evidence>
<evidence type="ECO:0000313" key="1">
    <source>
        <dbReference type="EMBL" id="ANC51275.1"/>
    </source>
</evidence>
<evidence type="ECO:0000313" key="2">
    <source>
        <dbReference type="EMBL" id="ANC51276.1"/>
    </source>
</evidence>
<organism evidence="1">
    <name type="scientific">Bifidobacterium animalis subsp. lactis</name>
    <name type="common">Bifidobacterium lactis</name>
    <dbReference type="NCBI Taxonomy" id="302911"/>
    <lineage>
        <taxon>Bacteria</taxon>
        <taxon>Bacillati</taxon>
        <taxon>Actinomycetota</taxon>
        <taxon>Actinomycetes</taxon>
        <taxon>Bifidobacteriales</taxon>
        <taxon>Bifidobacteriaceae</taxon>
        <taxon>Bifidobacterium</taxon>
    </lineage>
</organism>
<keyword evidence="1" id="KW-0804">Transcription</keyword>
<dbReference type="GO" id="GO:0000428">
    <property type="term" value="C:DNA-directed RNA polymerase complex"/>
    <property type="evidence" value="ECO:0007669"/>
    <property type="project" value="UniProtKB-KW"/>
</dbReference>
<keyword evidence="1" id="KW-0240">DNA-directed RNA polymerase</keyword>
<evidence type="ECO:0000313" key="5">
    <source>
        <dbReference type="EMBL" id="ANC51279.1"/>
    </source>
</evidence>
<dbReference type="EMBL" id="KU714508">
    <property type="protein sequence ID" value="ANC51280.1"/>
    <property type="molecule type" value="Genomic_DNA"/>
</dbReference>
<dbReference type="EMBL" id="KU714512">
    <property type="protein sequence ID" value="ANC51284.1"/>
    <property type="molecule type" value="Genomic_DNA"/>
</dbReference>
<evidence type="ECO:0000313" key="3">
    <source>
        <dbReference type="EMBL" id="ANC51277.1"/>
    </source>
</evidence>
<dbReference type="EMBL" id="KU714509">
    <property type="protein sequence ID" value="ANC51281.1"/>
    <property type="molecule type" value="Genomic_DNA"/>
</dbReference>
<sequence length="315" mass="34748">LLGEQAQIILVVHLGGLCLIALDDLLAVRRGHDVGERHRDARPRCAGEAEILQCVEGSSHLLGGVTGRDVVDDLRELALRRLLVDERVVHRQRVVEQDAAEGGGEQHGTVCETLLLHHVRAARLRVDDLDLARLPILRQHEVLRQADEHLGLHVDLMLVEGHLRLFERREDAALALGAVDDGRQVVQAEDHVLRRHGHGVAVGGLQNVIGSHHERTGFGLGFGGQRQMDCHLVAVEVGVECGAGQRRKVDRLAFDQDRLEGLNAQSVQRRCTVEEHRMLGDDLFEHAPHLGITAVDETLGALHVLRIVQVDEALD</sequence>
<dbReference type="EMBL" id="KU714505">
    <property type="protein sequence ID" value="ANC51277.1"/>
    <property type="molecule type" value="Genomic_DNA"/>
</dbReference>
<dbReference type="EMBL" id="KU714507">
    <property type="protein sequence ID" value="ANC51279.1"/>
    <property type="molecule type" value="Genomic_DNA"/>
</dbReference>